<name>A0A5C5FXI2_9BASI</name>
<feature type="region of interest" description="Disordered" evidence="2">
    <location>
        <begin position="403"/>
        <end position="427"/>
    </location>
</feature>
<dbReference type="Pfam" id="PF04438">
    <property type="entry name" value="zf-HIT"/>
    <property type="match status" value="1"/>
</dbReference>
<feature type="region of interest" description="Disordered" evidence="2">
    <location>
        <begin position="210"/>
        <end position="265"/>
    </location>
</feature>
<feature type="compositionally biased region" description="Basic and acidic residues" evidence="2">
    <location>
        <begin position="210"/>
        <end position="220"/>
    </location>
</feature>
<evidence type="ECO:0000313" key="5">
    <source>
        <dbReference type="Proteomes" id="UP000311382"/>
    </source>
</evidence>
<evidence type="ECO:0000313" key="4">
    <source>
        <dbReference type="EMBL" id="TNY21488.1"/>
    </source>
</evidence>
<dbReference type="STRING" id="5288.A0A5C5FXI2"/>
<sequence length="581" mass="62743">MHLRLPKPKGHDKPRKRPPIVSTADAPPCGICNKQISRYTCPSCNLPYCSLACFRSQQHASCLDHFQRATLAQDLDASGDHRASLDDRNRMIDMLKKFEQQQNELEEQERRDALKDDDNDDDDGADQSPEAVARRKERHELEKRLEGIDLDVLPPEQLLSLLSPSQQAAFQATLHDPARLNKLVEDQLEGDEPWWVEEDEVRMLKDMRDTSKAAVREARTAGKAGGDAGDEEEADDSEEDEDEDEDPQVRPPVLHPEQLPPLKVGPDGKPLVSPKLLHNIAAVLFAYAFTLRTFSLSSFASLPAQSTERTTAIQVLAQLLPFLVERSTAAFEDLGEAVEAVVAQEDQGMPSPLVALLLNDLSTLLLPTSIAPISSTTSPLSSHALAPALHALSDVHHLFAHGAAAPPRAPPHATHQTGGTGPTVTRPLIARPAASPASSSSSSSSAAAATKRHGTRCALAAAKTRFYASVLADPQAAGAGVVEACRGLSGDARERAREGEREEEERRGRVERIGEELGRRGVGGRGLGVGVGVEGEEGEVGERAGEREGKARGGKKVAFQAEAREEHRPPKETGGPKIVEL</sequence>
<dbReference type="Proteomes" id="UP000311382">
    <property type="component" value="Unassembled WGS sequence"/>
</dbReference>
<feature type="compositionally biased region" description="Basic and acidic residues" evidence="2">
    <location>
        <begin position="562"/>
        <end position="571"/>
    </location>
</feature>
<evidence type="ECO:0000256" key="1">
    <source>
        <dbReference type="PROSITE-ProRule" id="PRU00453"/>
    </source>
</evidence>
<feature type="region of interest" description="Disordered" evidence="2">
    <location>
        <begin position="101"/>
        <end position="138"/>
    </location>
</feature>
<feature type="domain" description="HIT-type" evidence="3">
    <location>
        <begin position="29"/>
        <end position="62"/>
    </location>
</feature>
<dbReference type="OrthoDB" id="18412at2759"/>
<dbReference type="SUPFAM" id="SSF144232">
    <property type="entry name" value="HIT/MYND zinc finger-like"/>
    <property type="match status" value="1"/>
</dbReference>
<keyword evidence="1" id="KW-0863">Zinc-finger</keyword>
<dbReference type="InterPro" id="IPR007529">
    <property type="entry name" value="Znf_HIT"/>
</dbReference>
<feature type="region of interest" description="Disordered" evidence="2">
    <location>
        <begin position="1"/>
        <end position="24"/>
    </location>
</feature>
<feature type="compositionally biased region" description="Basic residues" evidence="2">
    <location>
        <begin position="1"/>
        <end position="18"/>
    </location>
</feature>
<protein>
    <recommendedName>
        <fullName evidence="3">HIT-type domain-containing protein</fullName>
    </recommendedName>
</protein>
<keyword evidence="1" id="KW-0862">Zinc</keyword>
<dbReference type="Gene3D" id="3.30.60.190">
    <property type="match status" value="1"/>
</dbReference>
<feature type="compositionally biased region" description="Basic and acidic residues" evidence="2">
    <location>
        <begin position="540"/>
        <end position="551"/>
    </location>
</feature>
<reference evidence="4 5" key="1">
    <citation type="submission" date="2019-03" db="EMBL/GenBank/DDBJ databases">
        <title>Rhodosporidium diobovatum UCD-FST 08-225 genome sequencing, assembly, and annotation.</title>
        <authorList>
            <person name="Fakankun I.U."/>
            <person name="Fristensky B."/>
            <person name="Levin D.B."/>
        </authorList>
    </citation>
    <scope>NUCLEOTIDE SEQUENCE [LARGE SCALE GENOMIC DNA]</scope>
    <source>
        <strain evidence="4 5">UCD-FST 08-225</strain>
    </source>
</reference>
<feature type="compositionally biased region" description="Acidic residues" evidence="2">
    <location>
        <begin position="228"/>
        <end position="246"/>
    </location>
</feature>
<proteinExistence type="predicted"/>
<evidence type="ECO:0000259" key="3">
    <source>
        <dbReference type="PROSITE" id="PS51083"/>
    </source>
</evidence>
<comment type="caution">
    <text evidence="4">The sequence shown here is derived from an EMBL/GenBank/DDBJ whole genome shotgun (WGS) entry which is preliminary data.</text>
</comment>
<dbReference type="EMBL" id="SOZI01000042">
    <property type="protein sequence ID" value="TNY21488.1"/>
    <property type="molecule type" value="Genomic_DNA"/>
</dbReference>
<feature type="region of interest" description="Disordered" evidence="2">
    <location>
        <begin position="523"/>
        <end position="581"/>
    </location>
</feature>
<dbReference type="InterPro" id="IPR039646">
    <property type="entry name" value="ZNHIT2"/>
</dbReference>
<dbReference type="PANTHER" id="PTHR15555">
    <property type="entry name" value="ZINC FINGER HIT DOMAIN CONTAINING PROTEIN 2 PROTEIN FON -RELATED"/>
    <property type="match status" value="1"/>
</dbReference>
<keyword evidence="1" id="KW-0479">Metal-binding</keyword>
<accession>A0A5C5FXI2</accession>
<dbReference type="PANTHER" id="PTHR15555:SF0">
    <property type="entry name" value="ZINC FINGER HIT DOMAIN-CONTAINING PROTEIN 2"/>
    <property type="match status" value="1"/>
</dbReference>
<dbReference type="GO" id="GO:0008270">
    <property type="term" value="F:zinc ion binding"/>
    <property type="evidence" value="ECO:0007669"/>
    <property type="project" value="UniProtKB-UniRule"/>
</dbReference>
<feature type="compositionally biased region" description="Gly residues" evidence="2">
    <location>
        <begin position="523"/>
        <end position="533"/>
    </location>
</feature>
<gene>
    <name evidence="4" type="ORF">DMC30DRAFT_198449</name>
</gene>
<dbReference type="PROSITE" id="PS51083">
    <property type="entry name" value="ZF_HIT"/>
    <property type="match status" value="1"/>
</dbReference>
<keyword evidence="5" id="KW-1185">Reference proteome</keyword>
<dbReference type="CDD" id="cd23024">
    <property type="entry name" value="zf-HIT_ZNHIT2-3"/>
    <property type="match status" value="1"/>
</dbReference>
<dbReference type="AlphaFoldDB" id="A0A5C5FXI2"/>
<evidence type="ECO:0000256" key="2">
    <source>
        <dbReference type="SAM" id="MobiDB-lite"/>
    </source>
</evidence>
<organism evidence="4 5">
    <name type="scientific">Rhodotorula diobovata</name>
    <dbReference type="NCBI Taxonomy" id="5288"/>
    <lineage>
        <taxon>Eukaryota</taxon>
        <taxon>Fungi</taxon>
        <taxon>Dikarya</taxon>
        <taxon>Basidiomycota</taxon>
        <taxon>Pucciniomycotina</taxon>
        <taxon>Microbotryomycetes</taxon>
        <taxon>Sporidiobolales</taxon>
        <taxon>Sporidiobolaceae</taxon>
        <taxon>Rhodotorula</taxon>
    </lineage>
</organism>